<evidence type="ECO:0000313" key="1">
    <source>
        <dbReference type="EMBL" id="QHQ40575.1"/>
    </source>
</evidence>
<protein>
    <submittedName>
        <fullName evidence="1">Uncharacterized protein</fullName>
    </submittedName>
</protein>
<accession>A0ABX6J2R9</accession>
<dbReference type="EMBL" id="CP047491">
    <property type="protein sequence ID" value="QHQ40575.1"/>
    <property type="molecule type" value="Genomic_DNA"/>
</dbReference>
<sequence>MCDKAHQKYVRKWHYRLCGYPKCRSFAEAFIKKWSIEPQGNLSECRVVIM</sequence>
<gene>
    <name evidence="1" type="ORF">GTQ55_17375</name>
</gene>
<organism evidence="1 2">
    <name type="scientific">Microbulbifer hydrolyticus</name>
    <dbReference type="NCBI Taxonomy" id="48074"/>
    <lineage>
        <taxon>Bacteria</taxon>
        <taxon>Pseudomonadati</taxon>
        <taxon>Pseudomonadota</taxon>
        <taxon>Gammaproteobacteria</taxon>
        <taxon>Cellvibrionales</taxon>
        <taxon>Microbulbiferaceae</taxon>
        <taxon>Microbulbifer</taxon>
    </lineage>
</organism>
<name>A0ABX6J2R9_9GAMM</name>
<keyword evidence="2" id="KW-1185">Reference proteome</keyword>
<dbReference type="Proteomes" id="UP000464675">
    <property type="component" value="Chromosome"/>
</dbReference>
<evidence type="ECO:0000313" key="2">
    <source>
        <dbReference type="Proteomes" id="UP000464675"/>
    </source>
</evidence>
<reference evidence="1 2" key="1">
    <citation type="submission" date="2020-01" db="EMBL/GenBank/DDBJ databases">
        <title>The possibility of degradation of plastic by Microbulbifer hydrolyticus IRE-31.</title>
        <authorList>
            <person name="Liu L."/>
        </authorList>
    </citation>
    <scope>NUCLEOTIDE SEQUENCE [LARGE SCALE GENOMIC DNA]</scope>
    <source>
        <strain evidence="1 2">IRE-31</strain>
    </source>
</reference>
<proteinExistence type="predicted"/>